<protein>
    <submittedName>
        <fullName evidence="2">Uncharacterized protein</fullName>
    </submittedName>
</protein>
<keyword evidence="3" id="KW-1185">Reference proteome</keyword>
<evidence type="ECO:0000313" key="3">
    <source>
        <dbReference type="Proteomes" id="UP000800093"/>
    </source>
</evidence>
<gene>
    <name evidence="2" type="ORF">CC78DRAFT_573362</name>
</gene>
<sequence>MADSAQIASTAWWYPVHFEASAVEEPTVDQPSLGHVLEHPAPARPANRAWAVCESPPSTTSQALDWSSPSWWPFLPSPLLKPLSALPGASAVYTAAMRRPGQAQVSPAPAKMDGAGSRQSARRFVGVGESLYILTYIHMDPTPPSHPQSKHGRPRPTAAKRLALSLLRDPRTPSEEPLDSFSLLRTESCGLYPTAATPRPCPTPRAKDP</sequence>
<evidence type="ECO:0000313" key="2">
    <source>
        <dbReference type="EMBL" id="KAF2270993.1"/>
    </source>
</evidence>
<comment type="caution">
    <text evidence="2">The sequence shown here is derived from an EMBL/GenBank/DDBJ whole genome shotgun (WGS) entry which is preliminary data.</text>
</comment>
<accession>A0A9P4ND36</accession>
<proteinExistence type="predicted"/>
<reference evidence="3" key="1">
    <citation type="journal article" date="2020" name="Stud. Mycol.">
        <title>101 Dothideomycetes genomes: A test case for predicting lifestyles and emergence of pathogens.</title>
        <authorList>
            <person name="Haridas S."/>
            <person name="Albert R."/>
            <person name="Binder M."/>
            <person name="Bloem J."/>
            <person name="LaButti K."/>
            <person name="Salamov A."/>
            <person name="Andreopoulos B."/>
            <person name="Baker S."/>
            <person name="Barry K."/>
            <person name="Bills G."/>
            <person name="Bluhm B."/>
            <person name="Cannon C."/>
            <person name="Castanera R."/>
            <person name="Culley D."/>
            <person name="Daum C."/>
            <person name="Ezra D."/>
            <person name="Gonzalez J."/>
            <person name="Henrissat B."/>
            <person name="Kuo A."/>
            <person name="Liang C."/>
            <person name="Lipzen A."/>
            <person name="Lutzoni F."/>
            <person name="Magnuson J."/>
            <person name="Mondo S."/>
            <person name="Nolan M."/>
            <person name="Ohm R."/>
            <person name="Pangilinan J."/>
            <person name="Park H.-J."/>
            <person name="Ramirez L."/>
            <person name="Alfaro M."/>
            <person name="Sun H."/>
            <person name="Tritt A."/>
            <person name="Yoshinaga Y."/>
            <person name="Zwiers L.-H."/>
            <person name="Turgeon B."/>
            <person name="Goodwin S."/>
            <person name="Spatafora J."/>
            <person name="Crous P."/>
            <person name="Grigoriev I."/>
        </authorList>
    </citation>
    <scope>NUCLEOTIDE SEQUENCE [LARGE SCALE GENOMIC DNA]</scope>
    <source>
        <strain evidence="3">CBS 304.66</strain>
    </source>
</reference>
<evidence type="ECO:0000256" key="1">
    <source>
        <dbReference type="SAM" id="MobiDB-lite"/>
    </source>
</evidence>
<name>A0A9P4ND36_9PLEO</name>
<dbReference type="EMBL" id="ML986578">
    <property type="protein sequence ID" value="KAF2270993.1"/>
    <property type="molecule type" value="Genomic_DNA"/>
</dbReference>
<dbReference type="AlphaFoldDB" id="A0A9P4ND36"/>
<dbReference type="Proteomes" id="UP000800093">
    <property type="component" value="Unassembled WGS sequence"/>
</dbReference>
<feature type="region of interest" description="Disordered" evidence="1">
    <location>
        <begin position="138"/>
        <end position="160"/>
    </location>
</feature>
<organism evidence="2 3">
    <name type="scientific">Lojkania enalia</name>
    <dbReference type="NCBI Taxonomy" id="147567"/>
    <lineage>
        <taxon>Eukaryota</taxon>
        <taxon>Fungi</taxon>
        <taxon>Dikarya</taxon>
        <taxon>Ascomycota</taxon>
        <taxon>Pezizomycotina</taxon>
        <taxon>Dothideomycetes</taxon>
        <taxon>Pleosporomycetidae</taxon>
        <taxon>Pleosporales</taxon>
        <taxon>Pleosporales incertae sedis</taxon>
        <taxon>Lojkania</taxon>
    </lineage>
</organism>